<feature type="region of interest" description="Disordered" evidence="1">
    <location>
        <begin position="24"/>
        <end position="262"/>
    </location>
</feature>
<name>A0A0C2SSV2_AMAMK</name>
<sequence>MSSFERKTGTERCTSWCQRHCDCQRADPVGSSQTRIDQGQHEPVNSDAREMGKETERNASKALQGKKARASDLVVQNRRRAQRAKGTEQSDARVVAELKQGLQEEKAKVSKMEEASQRQKQEAKGLEARLSQCLREKTEAFSRKETELNQRLREEREASRRKEKELNQRLEASRRKETELSQRLREEREASRRKEKGLEAKVTEQSKLNQRLQEETEASRRRERELNQRLREETEASRRKETELSQRLREEQEASRRKERESKRVIAELELRLREKTVKLSNIEASWRNSRKGESSEWLEAKVTELEAKLSGKEDDARRWEQKNRDLSETNQKQRDEINQLEARLFCEF</sequence>
<accession>A0A0C2SSV2</accession>
<dbReference type="InParanoid" id="A0A0C2SSV2"/>
<organism evidence="2 3">
    <name type="scientific">Amanita muscaria (strain Koide BX008)</name>
    <dbReference type="NCBI Taxonomy" id="946122"/>
    <lineage>
        <taxon>Eukaryota</taxon>
        <taxon>Fungi</taxon>
        <taxon>Dikarya</taxon>
        <taxon>Basidiomycota</taxon>
        <taxon>Agaricomycotina</taxon>
        <taxon>Agaricomycetes</taxon>
        <taxon>Agaricomycetidae</taxon>
        <taxon>Agaricales</taxon>
        <taxon>Pluteineae</taxon>
        <taxon>Amanitaceae</taxon>
        <taxon>Amanita</taxon>
    </lineage>
</organism>
<keyword evidence="3" id="KW-1185">Reference proteome</keyword>
<feature type="compositionally biased region" description="Basic and acidic residues" evidence="1">
    <location>
        <begin position="85"/>
        <end position="127"/>
    </location>
</feature>
<dbReference type="AlphaFoldDB" id="A0A0C2SSV2"/>
<gene>
    <name evidence="2" type="ORF">M378DRAFT_177815</name>
</gene>
<dbReference type="HOGENOM" id="CLU_794465_0_0_1"/>
<feature type="compositionally biased region" description="Basic and acidic residues" evidence="1">
    <location>
        <begin position="134"/>
        <end position="204"/>
    </location>
</feature>
<dbReference type="EMBL" id="KN818236">
    <property type="protein sequence ID" value="KIL66425.1"/>
    <property type="molecule type" value="Genomic_DNA"/>
</dbReference>
<feature type="region of interest" description="Disordered" evidence="1">
    <location>
        <begin position="313"/>
        <end position="334"/>
    </location>
</feature>
<dbReference type="STRING" id="946122.A0A0C2SSV2"/>
<feature type="compositionally biased region" description="Basic and acidic residues" evidence="1">
    <location>
        <begin position="47"/>
        <end position="59"/>
    </location>
</feature>
<evidence type="ECO:0000256" key="1">
    <source>
        <dbReference type="SAM" id="MobiDB-lite"/>
    </source>
</evidence>
<protein>
    <submittedName>
        <fullName evidence="2">Uncharacterized protein</fullName>
    </submittedName>
</protein>
<feature type="compositionally biased region" description="Basic and acidic residues" evidence="1">
    <location>
        <begin position="212"/>
        <end position="262"/>
    </location>
</feature>
<evidence type="ECO:0000313" key="3">
    <source>
        <dbReference type="Proteomes" id="UP000054549"/>
    </source>
</evidence>
<evidence type="ECO:0000313" key="2">
    <source>
        <dbReference type="EMBL" id="KIL66425.1"/>
    </source>
</evidence>
<proteinExistence type="predicted"/>
<reference evidence="2 3" key="1">
    <citation type="submission" date="2014-04" db="EMBL/GenBank/DDBJ databases">
        <title>Evolutionary Origins and Diversification of the Mycorrhizal Mutualists.</title>
        <authorList>
            <consortium name="DOE Joint Genome Institute"/>
            <consortium name="Mycorrhizal Genomics Consortium"/>
            <person name="Kohler A."/>
            <person name="Kuo A."/>
            <person name="Nagy L.G."/>
            <person name="Floudas D."/>
            <person name="Copeland A."/>
            <person name="Barry K.W."/>
            <person name="Cichocki N."/>
            <person name="Veneault-Fourrey C."/>
            <person name="LaButti K."/>
            <person name="Lindquist E.A."/>
            <person name="Lipzen A."/>
            <person name="Lundell T."/>
            <person name="Morin E."/>
            <person name="Murat C."/>
            <person name="Riley R."/>
            <person name="Ohm R."/>
            <person name="Sun H."/>
            <person name="Tunlid A."/>
            <person name="Henrissat B."/>
            <person name="Grigoriev I.V."/>
            <person name="Hibbett D.S."/>
            <person name="Martin F."/>
        </authorList>
    </citation>
    <scope>NUCLEOTIDE SEQUENCE [LARGE SCALE GENOMIC DNA]</scope>
    <source>
        <strain evidence="2 3">Koide BX008</strain>
    </source>
</reference>
<dbReference type="Proteomes" id="UP000054549">
    <property type="component" value="Unassembled WGS sequence"/>
</dbReference>